<feature type="domain" description="Heterokaryon incompatibility" evidence="1">
    <location>
        <begin position="57"/>
        <end position="239"/>
    </location>
</feature>
<evidence type="ECO:0000313" key="3">
    <source>
        <dbReference type="Proteomes" id="UP000237481"/>
    </source>
</evidence>
<dbReference type="AlphaFoldDB" id="A0A2S4L5I6"/>
<dbReference type="InterPro" id="IPR010730">
    <property type="entry name" value="HET"/>
</dbReference>
<dbReference type="PANTHER" id="PTHR24148:SF73">
    <property type="entry name" value="HET DOMAIN PROTEIN (AFU_ORTHOLOGUE AFUA_8G01020)"/>
    <property type="match status" value="1"/>
</dbReference>
<reference evidence="2 3" key="1">
    <citation type="submission" date="2018-01" db="EMBL/GenBank/DDBJ databases">
        <title>Harnessing the power of phylogenomics to disentangle the directionality and signatures of interkingdom host jumping in the parasitic fungal genus Tolypocladium.</title>
        <authorList>
            <person name="Quandt C.A."/>
            <person name="Patterson W."/>
            <person name="Spatafora J.W."/>
        </authorList>
    </citation>
    <scope>NUCLEOTIDE SEQUENCE [LARGE SCALE GENOMIC DNA]</scope>
    <source>
        <strain evidence="2 3">NRBC 100945</strain>
    </source>
</reference>
<dbReference type="Pfam" id="PF26639">
    <property type="entry name" value="Het-6_barrel"/>
    <property type="match status" value="1"/>
</dbReference>
<sequence>MTLFNRLPDFQYPELDRSKKVFRLVRLLPPKPSLIPGAYGTVRIEIIEADVDAKPCYDALSYTWSVPAHLKSPNRQIIVEAKGGPYGLRVYRPLELALLRLVANGTAQRPLFVDQISINQHDDPEKGHQVQLMRDIYAKCARTVVWLGPATRASAQYFDYVGEISSEGVLSRVMGPSVARFMHVFDAVMDPSIEVDAEDREDRDDILDMIRRFGHRFPLDGFADVLDRGWFNRLWIIQEACLAPVVVFVCGDQALCFDCFRAGALFYNIYNTYWVRGRSEATAQHEFRRRNALFDKTAGLIRIFQERKAIHQLGARQGLYDLVLKYNVNNDQAKIGASLAEDRVFGLLGLAADDDNLRRRVRVRYEKEVIQIYTEVGALLLEQSIDTLLFTQFPKRTGNLPSWVPDWAMDLSVPVGYSALKEPVFAAGGPKDGGRFRLDEASRQLTIRGVLVDRIARVGERTHRAEPKPQIMEQIDYRWARMFFDQVSDFVREAAVAGGDASAPDEEKQAAQSLASLRLCDSGLSHRHFSDKLGASAGPERLGALHSAISHLGQRLLDADKTAAAYHITRIYRTVGITPWYWVPASEMATLRLCARDPVAAGRVACEALADFLADMLGLCLASARMSWATYSIRLRRRFSKVTLKPEPEKLSSIGLDPQVVTGVDMAAFTTNLLKNTGRRLYRTETGYLGVGPGRMVPGDCVAVLHGGTVPHVLRGRGDGSWEYVGEAYCDGIMQGEALEAGVGVERSFILA</sequence>
<evidence type="ECO:0000259" key="1">
    <source>
        <dbReference type="Pfam" id="PF06985"/>
    </source>
</evidence>
<gene>
    <name evidence="2" type="ORF">TPAR_02099</name>
</gene>
<dbReference type="STRING" id="94208.A0A2S4L5I6"/>
<dbReference type="Pfam" id="PF06985">
    <property type="entry name" value="HET"/>
    <property type="match status" value="1"/>
</dbReference>
<protein>
    <submittedName>
        <fullName evidence="2">Heterokaryon incompatibility protein 6, OR allele</fullName>
    </submittedName>
</protein>
<proteinExistence type="predicted"/>
<dbReference type="EMBL" id="PKSG01000214">
    <property type="protein sequence ID" value="POR37704.1"/>
    <property type="molecule type" value="Genomic_DNA"/>
</dbReference>
<dbReference type="PANTHER" id="PTHR24148">
    <property type="entry name" value="ANKYRIN REPEAT DOMAIN-CONTAINING PROTEIN 39 HOMOLOG-RELATED"/>
    <property type="match status" value="1"/>
</dbReference>
<name>A0A2S4L5I6_9HYPO</name>
<dbReference type="Proteomes" id="UP000237481">
    <property type="component" value="Unassembled WGS sequence"/>
</dbReference>
<accession>A0A2S4L5I6</accession>
<dbReference type="OrthoDB" id="4587016at2759"/>
<organism evidence="2 3">
    <name type="scientific">Tolypocladium paradoxum</name>
    <dbReference type="NCBI Taxonomy" id="94208"/>
    <lineage>
        <taxon>Eukaryota</taxon>
        <taxon>Fungi</taxon>
        <taxon>Dikarya</taxon>
        <taxon>Ascomycota</taxon>
        <taxon>Pezizomycotina</taxon>
        <taxon>Sordariomycetes</taxon>
        <taxon>Hypocreomycetidae</taxon>
        <taxon>Hypocreales</taxon>
        <taxon>Ophiocordycipitaceae</taxon>
        <taxon>Tolypocladium</taxon>
    </lineage>
</organism>
<comment type="caution">
    <text evidence="2">The sequence shown here is derived from an EMBL/GenBank/DDBJ whole genome shotgun (WGS) entry which is preliminary data.</text>
</comment>
<keyword evidence="3" id="KW-1185">Reference proteome</keyword>
<evidence type="ECO:0000313" key="2">
    <source>
        <dbReference type="EMBL" id="POR37704.1"/>
    </source>
</evidence>
<dbReference type="InterPro" id="IPR052895">
    <property type="entry name" value="HetReg/Transcr_Mod"/>
</dbReference>